<dbReference type="RefSeq" id="WP_011590633.1">
    <property type="nucleotide sequence ID" value="NC_008261.1"/>
</dbReference>
<feature type="coiled-coil region" evidence="1">
    <location>
        <begin position="139"/>
        <end position="173"/>
    </location>
</feature>
<dbReference type="Proteomes" id="UP000001823">
    <property type="component" value="Chromosome"/>
</dbReference>
<dbReference type="KEGG" id="cpf:CPF_1253"/>
<dbReference type="AlphaFoldDB" id="A0A0H2YQJ5"/>
<dbReference type="PaxDb" id="195103-CPF_1253"/>
<reference evidence="2 3" key="1">
    <citation type="journal article" date="2006" name="Genome Res.">
        <title>Skewed genomic variability in strains of the toxigenic bacterial pathogen, Clostridium perfringens.</title>
        <authorList>
            <person name="Myers G.S."/>
            <person name="Rasko D.A."/>
            <person name="Cheung J.K."/>
            <person name="Ravel J."/>
            <person name="Seshadri R."/>
            <person name="Deboy R.T."/>
            <person name="Ren Q."/>
            <person name="Varga J."/>
            <person name="Awad M.M."/>
            <person name="Brinkac L.M."/>
            <person name="Daugherty S.C."/>
            <person name="Haft D.H."/>
            <person name="Dodson R.J."/>
            <person name="Madupu R."/>
            <person name="Nelson W.C."/>
            <person name="Rosovitz M.J."/>
            <person name="Sullivan S.A."/>
            <person name="Khouri H."/>
            <person name="Dimitrov G.I."/>
            <person name="Watkins K.L."/>
            <person name="Mulligan S."/>
            <person name="Benton J."/>
            <person name="Radune D."/>
            <person name="Fisher D.J."/>
            <person name="Atkins H.S."/>
            <person name="Hiscox T."/>
            <person name="Jost B.H."/>
            <person name="Billington S.J."/>
            <person name="Songer J.G."/>
            <person name="McClane B.A."/>
            <person name="Titball R.W."/>
            <person name="Rood J.I."/>
            <person name="Melville S.B."/>
            <person name="Paulsen I.T."/>
        </authorList>
    </citation>
    <scope>NUCLEOTIDE SEQUENCE [LARGE SCALE GENOMIC DNA]</scope>
    <source>
        <strain evidence="3">ATCC 13124 / DSM 756 / JCM 1290 / NCIMB 6125 / NCTC 8237 / S 107 / Type A</strain>
    </source>
</reference>
<protein>
    <submittedName>
        <fullName evidence="2">Uncharacterized protein</fullName>
    </submittedName>
</protein>
<dbReference type="EMBL" id="CP000246">
    <property type="protein sequence ID" value="ABG83125.1"/>
    <property type="molecule type" value="Genomic_DNA"/>
</dbReference>
<organism evidence="2 3">
    <name type="scientific">Clostridium perfringens (strain ATCC 13124 / DSM 756 / JCM 1290 / NCIMB 6125 / NCTC 8237 / Type A)</name>
    <dbReference type="NCBI Taxonomy" id="195103"/>
    <lineage>
        <taxon>Bacteria</taxon>
        <taxon>Bacillati</taxon>
        <taxon>Bacillota</taxon>
        <taxon>Clostridia</taxon>
        <taxon>Eubacteriales</taxon>
        <taxon>Clostridiaceae</taxon>
        <taxon>Clostridium</taxon>
    </lineage>
</organism>
<keyword evidence="3" id="KW-1185">Reference proteome</keyword>
<gene>
    <name evidence="2" type="ordered locus">CPF_1253</name>
</gene>
<name>A0A0H2YQJ5_CLOP1</name>
<evidence type="ECO:0000256" key="1">
    <source>
        <dbReference type="SAM" id="Coils"/>
    </source>
</evidence>
<dbReference type="STRING" id="195103.CPF_1253"/>
<dbReference type="HOGENOM" id="CLU_1238446_0_0_9"/>
<evidence type="ECO:0000313" key="3">
    <source>
        <dbReference type="Proteomes" id="UP000001823"/>
    </source>
</evidence>
<evidence type="ECO:0000313" key="2">
    <source>
        <dbReference type="EMBL" id="ABG83125.1"/>
    </source>
</evidence>
<keyword evidence="1" id="KW-0175">Coiled coil</keyword>
<accession>A0A0H2YQJ5</accession>
<proteinExistence type="predicted"/>
<sequence length="223" mass="25448">MKEFLIVSILVSTLFLSEGLIYGSTFLEKEVDLNNATNISLDKESYKDLYYTGEKAPLTNEEKKIIENYALKYRERATFLDLGANIDGFKEIGKERYYQITLYSKSVKGNDLTGVVDRILINKKGNVLKGENGEPLSGIEGLITNLNISNNEIMELENIARNYEAKLNNKDLDVDIWGEKEINNEIYYGVNIYSNTLKKEGIFEPLEKLYINKSGEVIRNTET</sequence>